<keyword evidence="2" id="KW-1185">Reference proteome</keyword>
<proteinExistence type="predicted"/>
<protein>
    <submittedName>
        <fullName evidence="1">Uncharacterized protein</fullName>
    </submittedName>
</protein>
<accession>A0ABY5SLP4</accession>
<dbReference type="Pfam" id="PF22742">
    <property type="entry name" value="PspAB"/>
    <property type="match status" value="1"/>
</dbReference>
<evidence type="ECO:0000313" key="1">
    <source>
        <dbReference type="EMBL" id="UVI35457.1"/>
    </source>
</evidence>
<name>A0ABY5SLP4_9MICO</name>
<evidence type="ECO:0000313" key="2">
    <source>
        <dbReference type="Proteomes" id="UP001064879"/>
    </source>
</evidence>
<organism evidence="1 2">
    <name type="scientific">Brevibacterium spongiae</name>
    <dbReference type="NCBI Taxonomy" id="2909672"/>
    <lineage>
        <taxon>Bacteria</taxon>
        <taxon>Bacillati</taxon>
        <taxon>Actinomycetota</taxon>
        <taxon>Actinomycetes</taxon>
        <taxon>Micrococcales</taxon>
        <taxon>Brevibacteriaceae</taxon>
        <taxon>Brevibacterium</taxon>
    </lineage>
</organism>
<dbReference type="EMBL" id="CP093443">
    <property type="protein sequence ID" value="UVI35457.1"/>
    <property type="molecule type" value="Genomic_DNA"/>
</dbReference>
<dbReference type="Proteomes" id="UP001064879">
    <property type="component" value="Chromosome"/>
</dbReference>
<sequence>MGFFDALLGRTKPKRANLDDLFALPPAALTLQAATGFTPTGVGAVAFRQVEGAAFQSAESESVALIGSDPAASVRQENDGFGFTWQVVADENAEVVNLVTNIHAVNSALVSQGFDTMLLCTTVYFVHPDGRRMALVYQYKRGTFYPFVQSGPKQRDNPLEIQVKGVLSGELPFEEDTSNWSALWDAPGMNDTPGAPELST</sequence>
<dbReference type="RefSeq" id="WP_265418085.1">
    <property type="nucleotide sequence ID" value="NZ_CP093443.1"/>
</dbReference>
<reference evidence="1" key="1">
    <citation type="submission" date="2022-03" db="EMBL/GenBank/DDBJ databases">
        <title>Brevibacterium spongiae sp. nov., isolated from marine sponge.</title>
        <authorList>
            <person name="Li Z."/>
            <person name="Zhang M."/>
        </authorList>
    </citation>
    <scope>NUCLEOTIDE SEQUENCE</scope>
    <source>
        <strain evidence="1">WHS-Z9</strain>
    </source>
</reference>
<gene>
    <name evidence="1" type="ORF">L1F31_15235</name>
</gene>
<dbReference type="InterPro" id="IPR054383">
    <property type="entry name" value="PspAB-like"/>
</dbReference>